<dbReference type="InterPro" id="IPR036514">
    <property type="entry name" value="SGNH_hydro_sf"/>
</dbReference>
<feature type="domain" description="SGNH hydrolase-type esterase" evidence="1">
    <location>
        <begin position="24"/>
        <end position="121"/>
    </location>
</feature>
<dbReference type="Gene3D" id="3.40.50.1110">
    <property type="entry name" value="SGNH hydrolase"/>
    <property type="match status" value="1"/>
</dbReference>
<dbReference type="SUPFAM" id="SSF52266">
    <property type="entry name" value="SGNH hydrolase"/>
    <property type="match status" value="1"/>
</dbReference>
<reference evidence="2" key="1">
    <citation type="submission" date="2018-05" db="EMBL/GenBank/DDBJ databases">
        <authorList>
            <person name="Lanie J.A."/>
            <person name="Ng W.-L."/>
            <person name="Kazmierczak K.M."/>
            <person name="Andrzejewski T.M."/>
            <person name="Davidsen T.M."/>
            <person name="Wayne K.J."/>
            <person name="Tettelin H."/>
            <person name="Glass J.I."/>
            <person name="Rusch D."/>
            <person name="Podicherti R."/>
            <person name="Tsui H.-C.T."/>
            <person name="Winkler M.E."/>
        </authorList>
    </citation>
    <scope>NUCLEOTIDE SEQUENCE</scope>
</reference>
<evidence type="ECO:0000259" key="1">
    <source>
        <dbReference type="Pfam" id="PF13472"/>
    </source>
</evidence>
<organism evidence="2">
    <name type="scientific">marine metagenome</name>
    <dbReference type="NCBI Taxonomy" id="408172"/>
    <lineage>
        <taxon>unclassified sequences</taxon>
        <taxon>metagenomes</taxon>
        <taxon>ecological metagenomes</taxon>
    </lineage>
</organism>
<gene>
    <name evidence="2" type="ORF">METZ01_LOCUS185092</name>
</gene>
<name>A0A382D1A6_9ZZZZ</name>
<dbReference type="Pfam" id="PF13472">
    <property type="entry name" value="Lipase_GDSL_2"/>
    <property type="match status" value="1"/>
</dbReference>
<proteinExistence type="predicted"/>
<dbReference type="EMBL" id="UINC01037160">
    <property type="protein sequence ID" value="SVB32238.1"/>
    <property type="molecule type" value="Genomic_DNA"/>
</dbReference>
<feature type="non-terminal residue" evidence="2">
    <location>
        <position position="134"/>
    </location>
</feature>
<evidence type="ECO:0000313" key="2">
    <source>
        <dbReference type="EMBL" id="SVB32238.1"/>
    </source>
</evidence>
<sequence>MKTILLVGSSIFEQWSNMKDFAPGYTVKNRAIGGTMTSYWAEHLADVLTAESPDTVLLYCGSNDINNGILEEDIIANVSQCCKIVHSLSPAIVFAYFSIIKAPQKSEKWELIDRLNSAIRTGLPVGNLYVETND</sequence>
<accession>A0A382D1A6</accession>
<dbReference type="InterPro" id="IPR013830">
    <property type="entry name" value="SGNH_hydro"/>
</dbReference>
<dbReference type="AlphaFoldDB" id="A0A382D1A6"/>
<protein>
    <recommendedName>
        <fullName evidence="1">SGNH hydrolase-type esterase domain-containing protein</fullName>
    </recommendedName>
</protein>